<gene>
    <name evidence="1" type="ORF">ALEPTO_LOCUS11986</name>
</gene>
<name>A0A9N9N947_9GLOM</name>
<accession>A0A9N9N947</accession>
<keyword evidence="2" id="KW-1185">Reference proteome</keyword>
<proteinExistence type="predicted"/>
<protein>
    <submittedName>
        <fullName evidence="1">2171_t:CDS:1</fullName>
    </submittedName>
</protein>
<feature type="non-terminal residue" evidence="1">
    <location>
        <position position="684"/>
    </location>
</feature>
<organism evidence="1 2">
    <name type="scientific">Ambispora leptoticha</name>
    <dbReference type="NCBI Taxonomy" id="144679"/>
    <lineage>
        <taxon>Eukaryota</taxon>
        <taxon>Fungi</taxon>
        <taxon>Fungi incertae sedis</taxon>
        <taxon>Mucoromycota</taxon>
        <taxon>Glomeromycotina</taxon>
        <taxon>Glomeromycetes</taxon>
        <taxon>Archaeosporales</taxon>
        <taxon>Ambisporaceae</taxon>
        <taxon>Ambispora</taxon>
    </lineage>
</organism>
<comment type="caution">
    <text evidence="1">The sequence shown here is derived from an EMBL/GenBank/DDBJ whole genome shotgun (WGS) entry which is preliminary data.</text>
</comment>
<dbReference type="OrthoDB" id="2315391at2759"/>
<reference evidence="1" key="1">
    <citation type="submission" date="2021-06" db="EMBL/GenBank/DDBJ databases">
        <authorList>
            <person name="Kallberg Y."/>
            <person name="Tangrot J."/>
            <person name="Rosling A."/>
        </authorList>
    </citation>
    <scope>NUCLEOTIDE SEQUENCE</scope>
    <source>
        <strain evidence="1">FL130A</strain>
    </source>
</reference>
<sequence>KTRYGRELFKKLEQDVNLQESIKKPIAFVYLLLDFSNGLKLNEDDSELSVQILVGLRIAYAFFIGNNYNVGFPTFCQTVKLLKLTSRFISYTVITGIHQHLNLSDDHLLCLFLHIDEFQFIFEFGDLKADMRKDKNGKPKDIFKEILYEVAQFMLGQPKAYFVQSFLSGTAPQEVIWRKEPTMYSFQFVDCSLLNMQARINIMNHFATKSGFSEKTWNLQERMYFLLCDTGGLPRAIQYLLERCFGKEYEKTDVFFENISSLDYDHIYNDVARDLDNRYGITPWVFRNKDLVEVIIDRCLAIIPSRRFDLLSPNHSDTLESLERNRHLVLTDYSSDGRVLITVPPIFINLYIRGLSPLTSTLKMSFLPGWKMEWNGFEIFVAEYVAFRINALLRLGHKTVALKNIFRGAYGSSTLLNKKVELRNTTVKQLRNKFPMTASATDKQFENVDIKSGMIVNGDKAPFADSFIVFEKSKLIVGIQDKLRKGSFEVSDMQKEHDKNVTAIKEAPPEFDINDYTVITVFISSANFKGDIAGYCEKPLQDCLMIDRHNFEDFFGHVFSCRAALQIARERNPNFTPPDRWLTVSTKIPDSVVNKVSKKRPFYSPQDLYDLDPWFKNYEKDINDMSFTLYTEVTDVAKAKKRRIEYYDDYYDEITELFIPDTVSAEGIPLTDSLFSTKSSPSSV</sequence>
<dbReference type="Proteomes" id="UP000789508">
    <property type="component" value="Unassembled WGS sequence"/>
</dbReference>
<evidence type="ECO:0000313" key="2">
    <source>
        <dbReference type="Proteomes" id="UP000789508"/>
    </source>
</evidence>
<dbReference type="AlphaFoldDB" id="A0A9N9N947"/>
<dbReference type="EMBL" id="CAJVPS010023414">
    <property type="protein sequence ID" value="CAG8713521.1"/>
    <property type="molecule type" value="Genomic_DNA"/>
</dbReference>
<evidence type="ECO:0000313" key="1">
    <source>
        <dbReference type="EMBL" id="CAG8713521.1"/>
    </source>
</evidence>